<dbReference type="Gene3D" id="2.30.30.40">
    <property type="entry name" value="SH3 Domains"/>
    <property type="match status" value="1"/>
</dbReference>
<dbReference type="SUPFAM" id="SSF82057">
    <property type="entry name" value="Prokaryotic SH3-related domain"/>
    <property type="match status" value="1"/>
</dbReference>
<evidence type="ECO:0000313" key="3">
    <source>
        <dbReference type="Proteomes" id="UP001055658"/>
    </source>
</evidence>
<dbReference type="InterPro" id="IPR013988">
    <property type="entry name" value="YjdM_C"/>
</dbReference>
<name>A0ABY4V9F9_9GAMM</name>
<dbReference type="PANTHER" id="PTHR30305">
    <property type="entry name" value="PROTEIN YJDM-RELATED"/>
    <property type="match status" value="1"/>
</dbReference>
<dbReference type="EMBL" id="CP092418">
    <property type="protein sequence ID" value="USD20913.1"/>
    <property type="molecule type" value="Genomic_DNA"/>
</dbReference>
<protein>
    <submittedName>
        <fullName evidence="2">PhnA domain-containing protein</fullName>
    </submittedName>
</protein>
<dbReference type="SMART" id="SM00782">
    <property type="entry name" value="PhnA_Zn_Ribbon"/>
    <property type="match status" value="1"/>
</dbReference>
<evidence type="ECO:0000313" key="2">
    <source>
        <dbReference type="EMBL" id="USD20913.1"/>
    </source>
</evidence>
<sequence>MAVSQEQLLQRSGGQCELCKAQDNLEAYELPESPVGTEGQLLLCQTCRDQLNNPAELDSAHWQCLSDSMWSQEPAVQVLAWRLLKRLSTETWAQDLLDMLYLDDDLLNWAQAGALPQAGDILVHRDSNGVQLQAGDSVAIIKDLDVKGASLVAKRGTAVRGISLTDNPEHIEGRVEGQRIVILTKFVKKIV</sequence>
<gene>
    <name evidence="2" type="ORF">MJO52_17900</name>
</gene>
<accession>A0ABY4V9F9</accession>
<keyword evidence="3" id="KW-1185">Reference proteome</keyword>
<reference evidence="2" key="1">
    <citation type="submission" date="2022-02" db="EMBL/GenBank/DDBJ databases">
        <title>Coral-associated bacteria.</title>
        <authorList>
            <person name="Tang K."/>
            <person name="Wang X."/>
        </authorList>
    </citation>
    <scope>NUCLEOTIDE SEQUENCE</scope>
    <source>
        <strain evidence="2">SCSIO 43006</strain>
    </source>
</reference>
<dbReference type="InterPro" id="IPR013991">
    <property type="entry name" value="PhnaA_N_proteobac"/>
</dbReference>
<dbReference type="Pfam" id="PF03831">
    <property type="entry name" value="YjdM"/>
    <property type="match status" value="1"/>
</dbReference>
<feature type="domain" description="PhnA protein N-terminal proteobacterial" evidence="1">
    <location>
        <begin position="7"/>
        <end position="52"/>
    </location>
</feature>
<proteinExistence type="predicted"/>
<dbReference type="RefSeq" id="WP_252083318.1">
    <property type="nucleotide sequence ID" value="NZ_CP092418.1"/>
</dbReference>
<dbReference type="PANTHER" id="PTHR30305:SF3">
    <property type="entry name" value="PROTEIN YJDM"/>
    <property type="match status" value="1"/>
</dbReference>
<evidence type="ECO:0000259" key="1">
    <source>
        <dbReference type="SMART" id="SM00782"/>
    </source>
</evidence>
<dbReference type="Proteomes" id="UP001055658">
    <property type="component" value="Chromosome"/>
</dbReference>
<organism evidence="2 3">
    <name type="scientific">Microbulbifer variabilis</name>
    <dbReference type="NCBI Taxonomy" id="266805"/>
    <lineage>
        <taxon>Bacteria</taxon>
        <taxon>Pseudomonadati</taxon>
        <taxon>Pseudomonadota</taxon>
        <taxon>Gammaproteobacteria</taxon>
        <taxon>Cellvibrionales</taxon>
        <taxon>Microbulbiferaceae</taxon>
        <taxon>Microbulbifer</taxon>
    </lineage>
</organism>